<dbReference type="Gene3D" id="3.40.50.720">
    <property type="entry name" value="NAD(P)-binding Rossmann-like Domain"/>
    <property type="match status" value="1"/>
</dbReference>
<reference evidence="2 3" key="1">
    <citation type="submission" date="2022-11" db="EMBL/GenBank/DDBJ databases">
        <title>Nonomuraea corallina sp. nov., a new species of the genus Nonomuraea isolated from sea side sediment in Thai sea.</title>
        <authorList>
            <person name="Ngamcharungchit C."/>
            <person name="Matsumoto A."/>
            <person name="Suriyachadkun C."/>
            <person name="Panbangred W."/>
            <person name="Inahashi Y."/>
            <person name="Intra B."/>
        </authorList>
    </citation>
    <scope>NUCLEOTIDE SEQUENCE [LARGE SCALE GENOMIC DNA]</scope>
    <source>
        <strain evidence="2 3">DSM 43553</strain>
    </source>
</reference>
<dbReference type="InterPro" id="IPR036291">
    <property type="entry name" value="NAD(P)-bd_dom_sf"/>
</dbReference>
<dbReference type="Pfam" id="PF01370">
    <property type="entry name" value="Epimerase"/>
    <property type="match status" value="1"/>
</dbReference>
<accession>A0ABT4T385</accession>
<feature type="domain" description="NAD-dependent epimerase/dehydratase" evidence="1">
    <location>
        <begin position="3"/>
        <end position="242"/>
    </location>
</feature>
<dbReference type="PANTHER" id="PTHR32487">
    <property type="entry name" value="3-OXO-DELTA(4,5)-STEROID 5-BETA-REDUCTASE"/>
    <property type="match status" value="1"/>
</dbReference>
<dbReference type="SUPFAM" id="SSF51735">
    <property type="entry name" value="NAD(P)-binding Rossmann-fold domains"/>
    <property type="match status" value="1"/>
</dbReference>
<keyword evidence="3" id="KW-1185">Reference proteome</keyword>
<evidence type="ECO:0000313" key="3">
    <source>
        <dbReference type="Proteomes" id="UP001212498"/>
    </source>
</evidence>
<protein>
    <submittedName>
        <fullName evidence="2">SDR family oxidoreductase</fullName>
    </submittedName>
</protein>
<dbReference type="Proteomes" id="UP001212498">
    <property type="component" value="Unassembled WGS sequence"/>
</dbReference>
<sequence>MTVLVAGASGVIGQAAVERFLADGTDVVALSRRPPDVAPHPRLRHVAVDLTDAAACRDVLGRLAGVTHVVYAALFEKPGLVAGWLQEDQMRTNLAMLTNLVEALVGAPRPVLRHVSLMQGAKAYGGHVHPPRRIPSREREPRDPHPNFYWLQEDYLRQAADRHGFDLTIFRPQMLVGGATGSAMNVVPVIGVYAALCARLGLPFGFPGGRSYVWEAVDARIVASALSWARSSPAARGETFNITNGDVFEWRDLWPAIAAELGMEPAADTPRALADFLPRHEHVWKEIVREHGLRPTPLPALLGESHHYADKCFAYGSEKPMPPKFLSTVKLRRAGFHDCLDTEESFRYWLAHLRKRHILPYIHP</sequence>
<evidence type="ECO:0000259" key="1">
    <source>
        <dbReference type="Pfam" id="PF01370"/>
    </source>
</evidence>
<dbReference type="RefSeq" id="WP_271278031.1">
    <property type="nucleotide sequence ID" value="NZ_BAABFD010000018.1"/>
</dbReference>
<dbReference type="PANTHER" id="PTHR32487:SF0">
    <property type="entry name" value="3-OXO-DELTA(4,5)-STEROID 5-BETA-REDUCTASE"/>
    <property type="match status" value="1"/>
</dbReference>
<dbReference type="EMBL" id="JAPNUD010000078">
    <property type="protein sequence ID" value="MDA0643874.1"/>
    <property type="molecule type" value="Genomic_DNA"/>
</dbReference>
<dbReference type="InterPro" id="IPR055222">
    <property type="entry name" value="PRISE-like_Rossmann-fold"/>
</dbReference>
<gene>
    <name evidence="2" type="ORF">OUY24_24875</name>
</gene>
<name>A0ABT4T385_9ACTN</name>
<dbReference type="CDD" id="cd08948">
    <property type="entry name" value="5beta-POR_like_SDR_a"/>
    <property type="match status" value="1"/>
</dbReference>
<proteinExistence type="predicted"/>
<organism evidence="2 3">
    <name type="scientific">Nonomuraea ferruginea</name>
    <dbReference type="NCBI Taxonomy" id="46174"/>
    <lineage>
        <taxon>Bacteria</taxon>
        <taxon>Bacillati</taxon>
        <taxon>Actinomycetota</taxon>
        <taxon>Actinomycetes</taxon>
        <taxon>Streptosporangiales</taxon>
        <taxon>Streptosporangiaceae</taxon>
        <taxon>Nonomuraea</taxon>
    </lineage>
</organism>
<evidence type="ECO:0000313" key="2">
    <source>
        <dbReference type="EMBL" id="MDA0643874.1"/>
    </source>
</evidence>
<dbReference type="InterPro" id="IPR001509">
    <property type="entry name" value="Epimerase_deHydtase"/>
</dbReference>
<comment type="caution">
    <text evidence="2">The sequence shown here is derived from an EMBL/GenBank/DDBJ whole genome shotgun (WGS) entry which is preliminary data.</text>
</comment>